<evidence type="ECO:0000313" key="7">
    <source>
        <dbReference type="EMBL" id="CAD8646456.1"/>
    </source>
</evidence>
<proteinExistence type="predicted"/>
<dbReference type="SUPFAM" id="SSF54534">
    <property type="entry name" value="FKBP-like"/>
    <property type="match status" value="1"/>
</dbReference>
<evidence type="ECO:0000256" key="5">
    <source>
        <dbReference type="PROSITE-ProRule" id="PRU00277"/>
    </source>
</evidence>
<dbReference type="AlphaFoldDB" id="A0A7S0MN72"/>
<protein>
    <recommendedName>
        <fullName evidence="2 5">peptidylprolyl isomerase</fullName>
        <ecNumber evidence="2 5">5.2.1.8</ecNumber>
    </recommendedName>
</protein>
<evidence type="ECO:0000256" key="3">
    <source>
        <dbReference type="ARBA" id="ARBA00023110"/>
    </source>
</evidence>
<reference evidence="7" key="1">
    <citation type="submission" date="2021-01" db="EMBL/GenBank/DDBJ databases">
        <authorList>
            <person name="Corre E."/>
            <person name="Pelletier E."/>
            <person name="Niang G."/>
            <person name="Scheremetjew M."/>
            <person name="Finn R."/>
            <person name="Kale V."/>
            <person name="Holt S."/>
            <person name="Cochrane G."/>
            <person name="Meng A."/>
            <person name="Brown T."/>
            <person name="Cohen L."/>
        </authorList>
    </citation>
    <scope>NUCLEOTIDE SEQUENCE</scope>
    <source>
        <strain evidence="7">CCAP979/52</strain>
    </source>
</reference>
<dbReference type="PANTHER" id="PTHR43811:SF19">
    <property type="entry name" value="39 KDA FK506-BINDING NUCLEAR PROTEIN"/>
    <property type="match status" value="1"/>
</dbReference>
<dbReference type="PANTHER" id="PTHR43811">
    <property type="entry name" value="FKBP-TYPE PEPTIDYL-PROLYL CIS-TRANS ISOMERASE FKPA"/>
    <property type="match status" value="1"/>
</dbReference>
<accession>A0A7S0MN72</accession>
<evidence type="ECO:0000256" key="1">
    <source>
        <dbReference type="ARBA" id="ARBA00000971"/>
    </source>
</evidence>
<dbReference type="GO" id="GO:0003755">
    <property type="term" value="F:peptidyl-prolyl cis-trans isomerase activity"/>
    <property type="evidence" value="ECO:0007669"/>
    <property type="project" value="UniProtKB-KW"/>
</dbReference>
<name>A0A7S0MN72_9CRYP</name>
<evidence type="ECO:0000256" key="2">
    <source>
        <dbReference type="ARBA" id="ARBA00013194"/>
    </source>
</evidence>
<dbReference type="PROSITE" id="PS50059">
    <property type="entry name" value="FKBP_PPIASE"/>
    <property type="match status" value="1"/>
</dbReference>
<evidence type="ECO:0000256" key="4">
    <source>
        <dbReference type="ARBA" id="ARBA00023235"/>
    </source>
</evidence>
<comment type="catalytic activity">
    <reaction evidence="1 5">
        <text>[protein]-peptidylproline (omega=180) = [protein]-peptidylproline (omega=0)</text>
        <dbReference type="Rhea" id="RHEA:16237"/>
        <dbReference type="Rhea" id="RHEA-COMP:10747"/>
        <dbReference type="Rhea" id="RHEA-COMP:10748"/>
        <dbReference type="ChEBI" id="CHEBI:83833"/>
        <dbReference type="ChEBI" id="CHEBI:83834"/>
        <dbReference type="EC" id="5.2.1.8"/>
    </reaction>
</comment>
<dbReference type="Pfam" id="PF00254">
    <property type="entry name" value="FKBP_C"/>
    <property type="match status" value="1"/>
</dbReference>
<keyword evidence="4 5" id="KW-0413">Isomerase</keyword>
<feature type="domain" description="PPIase FKBP-type" evidence="6">
    <location>
        <begin position="113"/>
        <end position="198"/>
    </location>
</feature>
<dbReference type="EC" id="5.2.1.8" evidence="2 5"/>
<dbReference type="Gene3D" id="3.10.50.40">
    <property type="match status" value="1"/>
</dbReference>
<gene>
    <name evidence="7" type="ORF">CCUR1050_LOCUS24141</name>
</gene>
<dbReference type="InterPro" id="IPR046357">
    <property type="entry name" value="PPIase_dom_sf"/>
</dbReference>
<sequence length="238" mass="25842">MLSTDRLETVHSSCIRKSFVGLRASISEKEAAAPLSKPDRRLFGLALMNILLAPLISFTNDASAEERELPGRWAFRTRGSAFEAGFGDDFTQLESGLRLKDVKDGDGKEIVEGMSIKINFAGYILGDGKKFDSTWDKGRYVSFKVGGGAVIRGLDEGVRGMRIGGRRVLVILPQLGYRGKRLYGGAIPPAATLVLFVEPAEEGFGFGPLENPNAWKVGSLPEEPVAKPIECFNPNGCF</sequence>
<dbReference type="EMBL" id="HBEZ01043920">
    <property type="protein sequence ID" value="CAD8646456.1"/>
    <property type="molecule type" value="Transcribed_RNA"/>
</dbReference>
<dbReference type="InterPro" id="IPR001179">
    <property type="entry name" value="PPIase_FKBP_dom"/>
</dbReference>
<organism evidence="7">
    <name type="scientific">Cryptomonas curvata</name>
    <dbReference type="NCBI Taxonomy" id="233186"/>
    <lineage>
        <taxon>Eukaryota</taxon>
        <taxon>Cryptophyceae</taxon>
        <taxon>Cryptomonadales</taxon>
        <taxon>Cryptomonadaceae</taxon>
        <taxon>Cryptomonas</taxon>
    </lineage>
</organism>
<evidence type="ECO:0000259" key="6">
    <source>
        <dbReference type="PROSITE" id="PS50059"/>
    </source>
</evidence>
<keyword evidence="3 5" id="KW-0697">Rotamase</keyword>